<evidence type="ECO:0000313" key="3">
    <source>
        <dbReference type="EMBL" id="BAM39254.1"/>
    </source>
</evidence>
<keyword evidence="1" id="KW-0812">Transmembrane</keyword>
<evidence type="ECO:0000256" key="1">
    <source>
        <dbReference type="SAM" id="Phobius"/>
    </source>
</evidence>
<protein>
    <submittedName>
        <fullName evidence="3">Uncharacterized protein</fullName>
    </submittedName>
</protein>
<organism evidence="3 4">
    <name type="scientific">Theileria orientalis strain Shintoku</name>
    <dbReference type="NCBI Taxonomy" id="869250"/>
    <lineage>
        <taxon>Eukaryota</taxon>
        <taxon>Sar</taxon>
        <taxon>Alveolata</taxon>
        <taxon>Apicomplexa</taxon>
        <taxon>Aconoidasida</taxon>
        <taxon>Piroplasmida</taxon>
        <taxon>Theileriidae</taxon>
        <taxon>Theileria</taxon>
    </lineage>
</organism>
<feature type="transmembrane region" description="Helical" evidence="1">
    <location>
        <begin position="550"/>
        <end position="575"/>
    </location>
</feature>
<feature type="transmembrane region" description="Helical" evidence="1">
    <location>
        <begin position="455"/>
        <end position="474"/>
    </location>
</feature>
<dbReference type="Proteomes" id="UP000003786">
    <property type="component" value="Chromosome 1"/>
</dbReference>
<dbReference type="KEGG" id="tot:TOT_010001290"/>
<dbReference type="AlphaFoldDB" id="J4DNN2"/>
<dbReference type="OMA" id="WIIISTN"/>
<feature type="transmembrane region" description="Helical" evidence="1">
    <location>
        <begin position="800"/>
        <end position="822"/>
    </location>
</feature>
<dbReference type="OrthoDB" id="361381at2759"/>
<keyword evidence="2" id="KW-0732">Signal</keyword>
<keyword evidence="1" id="KW-1133">Transmembrane helix</keyword>
<evidence type="ECO:0000256" key="2">
    <source>
        <dbReference type="SAM" id="SignalP"/>
    </source>
</evidence>
<dbReference type="eggNOG" id="ENOG502QXG4">
    <property type="taxonomic scope" value="Eukaryota"/>
</dbReference>
<feature type="transmembrane region" description="Helical" evidence="1">
    <location>
        <begin position="406"/>
        <end position="425"/>
    </location>
</feature>
<reference evidence="3 4" key="1">
    <citation type="journal article" date="2012" name="MBio">
        <title>Comparative genome analysis of three eukaryotic parasites with differing abilities to transform leukocytes reveals key mediators of Theileria-induced leukocyte transformation.</title>
        <authorList>
            <person name="Hayashida K."/>
            <person name="Hara Y."/>
            <person name="Abe T."/>
            <person name="Yamasaki C."/>
            <person name="Toyoda A."/>
            <person name="Kosuge T."/>
            <person name="Suzuki Y."/>
            <person name="Sato Y."/>
            <person name="Kawashima S."/>
            <person name="Katayama T."/>
            <person name="Wakaguri H."/>
            <person name="Inoue N."/>
            <person name="Homma K."/>
            <person name="Tada-Umezaki M."/>
            <person name="Yagi Y."/>
            <person name="Fujii Y."/>
            <person name="Habara T."/>
            <person name="Kanehisa M."/>
            <person name="Watanabe H."/>
            <person name="Ito K."/>
            <person name="Gojobori T."/>
            <person name="Sugawara H."/>
            <person name="Imanishi T."/>
            <person name="Weir W."/>
            <person name="Gardner M."/>
            <person name="Pain A."/>
            <person name="Shiels B."/>
            <person name="Hattori M."/>
            <person name="Nene V."/>
            <person name="Sugimoto C."/>
        </authorList>
    </citation>
    <scope>NUCLEOTIDE SEQUENCE [LARGE SCALE GENOMIC DNA]</scope>
    <source>
        <strain evidence="3 4">Shintoku</strain>
    </source>
</reference>
<proteinExistence type="predicted"/>
<feature type="transmembrane region" description="Helical" evidence="1">
    <location>
        <begin position="486"/>
        <end position="508"/>
    </location>
</feature>
<name>J4DNN2_THEOR</name>
<gene>
    <name evidence="3" type="ORF">TOT_010001290</name>
</gene>
<feature type="transmembrane region" description="Helical" evidence="1">
    <location>
        <begin position="891"/>
        <end position="920"/>
    </location>
</feature>
<accession>J4DNN2</accession>
<keyword evidence="1" id="KW-0472">Membrane</keyword>
<feature type="transmembrane region" description="Helical" evidence="1">
    <location>
        <begin position="378"/>
        <end position="399"/>
    </location>
</feature>
<dbReference type="EMBL" id="AP011946">
    <property type="protein sequence ID" value="BAM39254.1"/>
    <property type="molecule type" value="Genomic_DNA"/>
</dbReference>
<evidence type="ECO:0000313" key="4">
    <source>
        <dbReference type="Proteomes" id="UP000003786"/>
    </source>
</evidence>
<keyword evidence="4" id="KW-1185">Reference proteome</keyword>
<feature type="signal peptide" evidence="2">
    <location>
        <begin position="1"/>
        <end position="21"/>
    </location>
</feature>
<dbReference type="VEuPathDB" id="PiroplasmaDB:TOT_010001290"/>
<dbReference type="RefSeq" id="XP_009689555.1">
    <property type="nucleotide sequence ID" value="XM_009691260.1"/>
</dbReference>
<feature type="transmembrane region" description="Helical" evidence="1">
    <location>
        <begin position="853"/>
        <end position="871"/>
    </location>
</feature>
<dbReference type="GeneID" id="20714089"/>
<sequence length="943" mass="108241">MILNIAIFVFLNLLFLRNCKCINETYQENGTKYLKCYIKGVYISDTSFKFNYVVFKYDVEVTECVKNIKLLFDIPNWRNGQSLAKPATKKHNFFTKWFNQETDSHIEKEPIIINLNKENLDSSTQGIVSYPLNCGTKNVILIGVTVKDKFQEFSFEYKVNLKVSSKRVNYLNSLRVTSNGKVMPYEPILSNGYRNYKFYVYESTIEPIKLKAECDYGTPTVNSTSTNEYSFPMINKNTTIKVTCPRLSNKEHDSIYVLDFIHSLKTAVPAPDLIMPLNTQIPCQIQSSDETDIKIMCDSTTPNNSPFLIRTDSRYKYLLSKHVKGIEQHEEITNNALTSSLDLEHDIKILGIAGKSVTSYTLSKTKKYEYLGSAYKRLIYLIVILPKWIFIFTNILQIFVEHRLKVVFHSTSIIGSFLLIMSETICSVSSRDNSDIINGCNSVSPLKIFGASMNFQTNGSLLQNVLIIFIIYLTNKKPQTRLVHLVTNYFPVSMIANIFTFKFTVYFISTICVSSRTNRYNQMNSFRKRQTEFNISVNDEQYFKKNMGSIGLLSSLSFIVLLSLVFIKGFEFIIFNSLEICKKIKNKELIWIWDETDSCEIDETSDHQMPLPVKDNGKFSGYWSEAHCNLLFTPFVPTYLSRKFRFFKNEKAHLCGRVKNVNLKSELDNEHELLQVILPDVLVMDTRQKVDDSVMPLNGSRARIDDGDFDFTVLNKASEITSNQKTYVQLETLREPKTKFLSTVLGTIETKNLVYYVDLNLLKQVSQCGANRFLPVKVKINQLMKMTNNNDEPIRRNVRILLIGKILLLFKIMNAVMYLVSLRTSSNVLKWLQILSHSALAIYIIACKPYSDGIDNIFGSICLSIGILFILKFSGYQPINGPNKLSILDYLIIISILLIVSYSVIVSILFALDLVLSLIYEDNIMSFINKNRDYKCFSIHIVG</sequence>
<feature type="chain" id="PRO_5003778824" evidence="2">
    <location>
        <begin position="22"/>
        <end position="943"/>
    </location>
</feature>